<dbReference type="Gene3D" id="2.10.25.10">
    <property type="entry name" value="Laminin"/>
    <property type="match status" value="15"/>
</dbReference>
<feature type="domain" description="Fibronectin type-III" evidence="11">
    <location>
        <begin position="823"/>
        <end position="912"/>
    </location>
</feature>
<dbReference type="SMART" id="SM00186">
    <property type="entry name" value="FBG"/>
    <property type="match status" value="1"/>
</dbReference>
<feature type="domain" description="Fibrinogen C-terminal" evidence="12">
    <location>
        <begin position="2179"/>
        <end position="2394"/>
    </location>
</feature>
<keyword evidence="3" id="KW-0964">Secreted</keyword>
<dbReference type="PROSITE" id="PS51406">
    <property type="entry name" value="FIBRINOGEN_C_2"/>
    <property type="match status" value="1"/>
</dbReference>
<evidence type="ECO:0000313" key="14">
    <source>
        <dbReference type="Proteomes" id="UP001364617"/>
    </source>
</evidence>
<dbReference type="Pfam" id="PF25024">
    <property type="entry name" value="EGF_TEN"/>
    <property type="match status" value="1"/>
</dbReference>
<comment type="caution">
    <text evidence="13">The sequence shown here is derived from an EMBL/GenBank/DDBJ whole genome shotgun (WGS) entry which is preliminary data.</text>
</comment>
<dbReference type="FunFam" id="2.60.40.10:FF:000099">
    <property type="entry name" value="Fibronectin 1"/>
    <property type="match status" value="2"/>
</dbReference>
<dbReference type="SMART" id="SM00181">
    <property type="entry name" value="EGF"/>
    <property type="match status" value="15"/>
</dbReference>
<dbReference type="NCBIfam" id="NF040941">
    <property type="entry name" value="GGGWT_bact"/>
    <property type="match status" value="1"/>
</dbReference>
<feature type="domain" description="Fibronectin type-III" evidence="11">
    <location>
        <begin position="1367"/>
        <end position="1460"/>
    </location>
</feature>
<dbReference type="PANTHER" id="PTHR46708">
    <property type="entry name" value="TENASCIN"/>
    <property type="match status" value="1"/>
</dbReference>
<feature type="domain" description="Fibronectin type-III" evidence="11">
    <location>
        <begin position="1917"/>
        <end position="2009"/>
    </location>
</feature>
<comment type="similarity">
    <text evidence="2">Belongs to the tenascin family.</text>
</comment>
<sequence length="2398" mass="259821">MTLNHAGLVKKMIRHRREALTIPGIHNVTLPNSSQPVVFNHVYNIKVPGSSLCVDLDSPGGSDLEQKDAPSGSEVTDQTLDGSNQIVFTHRINIPKQACGCTGGLPDLKELLSRLEMLEGEVSTLREQCGTESSCCSAQVSGAVGTKPYCSGHGNYSTETCGCVCAPGWKGPNCTVPDCPGDCSDQGRCVNGKCECFEGFTGEDCSLETCPVDCGENGRCVDGACVCNEGFSGDDCSLETCPVDCGENGRCVDGACVCNEGFSGDDCSLETCPVDCGENGRCVDGACVCNEGFSGEDCTESDCLNNCLGRGRCVDSECVCDEPWTGFDCSELICPNDCYDRGRCDNGTCYCDKGFTGEDCGTLSCLNDCSGRGFCIDGRCVCDAGYSGEDCSSLTCPNNCNEKGRCFNGVCICDIGFLGEDCGKLSCPDNCNNRGRCINGRCECDVGFQGQDCSELSCPNNCNNVGRCVNGQCVCEEGFGGEDCSIRSCPSDCYGRGQCVDGKCVCFANFAGEDCSELSCPSNCLNRGRCVAGQCVCDEGFTGEDCAQKKCPNDCLGRGRCVEGQCVCQEGFEGQDCSVPTCPGNCNNHGRCVNGRCVCDEGFVGDACGERSCPNACKGVGQCVDGLCVCDEGYIGDDCSEVSPPEDLTVTDVTTEKVNLTWKNEMLVTEFLVTYIPTSPGGLQLDFRVPGDRTSATVSELEPGIEYLINVYAVLNNKKSVPVSARVATHLPQPEGLKFKSITDTSVEVLWDQLNIPFDGWELNFRNTKEENGKIVNNLTPSQTNFEQPGLGPGQEYEVTLSVIKNNTRGPEISSTVVTRIDSPGQIDVSDVTDRSAVISWSRPGSRVDGFRVSYGPSTDPLVHRDVDLSAKDTQYSLEDLKPDTEYRVSLSSRRGDLTSEPISESFTTGLDAPSDLKAVDQTDNSITVEWKNSRSSIDGYRIKYGPIAGGAHGEDMFPRRAGDTTWATITGLKPGTEYGIGVTAVQNERESEPATINALTDLDPPRDLEVRDSTETSLELVWKRPRAKISTYRLAFVSADGRREELELPATATTHTLTGLTPGMRYTVTLVAERARRRSAPATVTASTASFTFYLANTFPELGSAKGTDDNVISFVPLDNSEIPFSGSGYEDPTGTLTVSNVTSDGFDLSWESNLHIGYDSYTVELKDFSGKWNKEVHLHGEVNDTRIRGLRASTEYQVRLYGISNNQRSSLLEAVAVTAQSTSPEVVALTVKSVSTMLPSLHKEVQPPVSTSTFLTEDFKAEASGDELEGPSQGPPSDLKVADVSRKSLRLSWSAPEGAFDSFVVELNSTSNKSKEHIIDVSGEARQVHVDGLTAGMHYEITLYGMKEGEKSQPVNVHVKTEEQKPQNGSLSVSDVSWDSFNVSWIIEDGLAFDSFVIEVANSAGGPEKQNLSVSGDARSLWMSGLSPDTSYTITLYGVHQGSILGSINIEAATDSAPVVGSLYVSNITSESFSISWNDTRGDIERFILEIIDSSWQREPVEYNLTHGTQSCEITGLQPTTDYIAYLTGVMKGRRTDSVSAVASTEAEPDLSGLVVSNITSDTVSLSWRTGEKTFDNFIVEVRESALPTQATGRTLPTGTRSTVLTGLRGDTRYQIKLYATSGGANTAALTTVVTTEPKPKLGTIVVSETLPDSLALSWSTLSGHFDGFAARITDREQLYDVVELRLSGSERNVTVMGLMDSTVYDIVFYGLSRGRQTPSVSFNTSTASLPKVGNLTVSDITPYGFRVSWEADSSESFSHFQVKVSDSGLLLEPQEFVVPGNQTLLDVLGLITGIGYEVSVTGVSGNGLQSRPITTVAVTEAEPEIEHLFVSDVTPESFRLAWTAEDDVFDRFVLKVRDSRKLSHPREFVVPGDERTKVLTQLAGGTEYEIELYGVTLEHRSQPVTAVARTGLGVLQDLRFSDVTDTSAVVYWTVPRAQPDSFRITYFPVQGGTPMIVMVDGSQSQVSLINLTPGEMYQASVIAVKGLEESEPVSGTFTTALDTPRSLTAVNVSDTSALLLWQPAVATVDGYIITYSADTVPPISEQVSGNTVEFEMTSLAPATEYTVNVYATRNREKSVPATTDFTTDVDAPRDLVASNIQTESAVLSWKPPRAAVSGYILTFQTSDGDVTELNLDPSVTSHDLSELRSTTYTVRLQAVFQDKRSNIISTVFTPVGMLYSKAKDCSEALLNGETSSGPYTIYINGDEKQPVQVYCDMTTDGGGWMVFLRRQSGKVDFYRNWRNYSAGFGDTNDEFWLGLLNLHKITTAGQYEIRVDLRDGPETVFAVYDRFSVSDPRSRYKIQIGAYSGTAGDSLSYHQNRPFSTYDNDNDIAVTNCALSYKGAFWYKNCHRVNLMGKYGDSSHSKGINWFHWKGHEHSIPFAEMKIRPVNFRNL</sequence>
<evidence type="ECO:0000256" key="2">
    <source>
        <dbReference type="ARBA" id="ARBA00008673"/>
    </source>
</evidence>
<gene>
    <name evidence="13" type="ORF">R3I93_002625</name>
</gene>
<evidence type="ECO:0000259" key="11">
    <source>
        <dbReference type="PROSITE" id="PS50853"/>
    </source>
</evidence>
<dbReference type="GO" id="GO:0005615">
    <property type="term" value="C:extracellular space"/>
    <property type="evidence" value="ECO:0007669"/>
    <property type="project" value="TreeGrafter"/>
</dbReference>
<dbReference type="PROSITE" id="PS00022">
    <property type="entry name" value="EGF_1"/>
    <property type="match status" value="6"/>
</dbReference>
<evidence type="ECO:0000256" key="8">
    <source>
        <dbReference type="ARBA" id="ARBA00023157"/>
    </source>
</evidence>
<evidence type="ECO:0000256" key="6">
    <source>
        <dbReference type="ARBA" id="ARBA00022729"/>
    </source>
</evidence>
<evidence type="ECO:0000313" key="13">
    <source>
        <dbReference type="EMBL" id="KAK7172566.1"/>
    </source>
</evidence>
<comment type="subcellular location">
    <subcellularLocation>
        <location evidence="1">Secreted</location>
        <location evidence="1">Extracellular space</location>
        <location evidence="1">Extracellular matrix</location>
    </subcellularLocation>
</comment>
<organism evidence="13 14">
    <name type="scientific">Phoxinus phoxinus</name>
    <name type="common">Eurasian minnow</name>
    <dbReference type="NCBI Taxonomy" id="58324"/>
    <lineage>
        <taxon>Eukaryota</taxon>
        <taxon>Metazoa</taxon>
        <taxon>Chordata</taxon>
        <taxon>Craniata</taxon>
        <taxon>Vertebrata</taxon>
        <taxon>Euteleostomi</taxon>
        <taxon>Actinopterygii</taxon>
        <taxon>Neopterygii</taxon>
        <taxon>Teleostei</taxon>
        <taxon>Ostariophysi</taxon>
        <taxon>Cypriniformes</taxon>
        <taxon>Leuciscidae</taxon>
        <taxon>Phoxininae</taxon>
        <taxon>Phoxinus</taxon>
    </lineage>
</organism>
<evidence type="ECO:0008006" key="15">
    <source>
        <dbReference type="Google" id="ProtNLM"/>
    </source>
</evidence>
<dbReference type="Pfam" id="PF23106">
    <property type="entry name" value="EGF_Teneurin"/>
    <property type="match status" value="7"/>
</dbReference>
<dbReference type="InterPro" id="IPR002181">
    <property type="entry name" value="Fibrinogen_a/b/g_C_dom"/>
</dbReference>
<dbReference type="InterPro" id="IPR036056">
    <property type="entry name" value="Fibrinogen-like_C"/>
</dbReference>
<dbReference type="Gene3D" id="2.20.25.10">
    <property type="match status" value="1"/>
</dbReference>
<dbReference type="FunFam" id="2.10.25.10:FF:000001">
    <property type="entry name" value="Tenascin C"/>
    <property type="match status" value="15"/>
</dbReference>
<evidence type="ECO:0000256" key="7">
    <source>
        <dbReference type="ARBA" id="ARBA00022737"/>
    </source>
</evidence>
<dbReference type="SUPFAM" id="SSF56496">
    <property type="entry name" value="Fibrinogen C-terminal domain-like"/>
    <property type="match status" value="1"/>
</dbReference>
<proteinExistence type="inferred from homology"/>
<feature type="domain" description="Fibronectin type-III" evidence="11">
    <location>
        <begin position="1277"/>
        <end position="1366"/>
    </location>
</feature>
<keyword evidence="9" id="KW-0325">Glycoprotein</keyword>
<feature type="domain" description="Fibronectin type-III" evidence="11">
    <location>
        <begin position="1134"/>
        <end position="1227"/>
    </location>
</feature>
<accession>A0AAN9HEK6</accession>
<dbReference type="InterPro" id="IPR000742">
    <property type="entry name" value="EGF"/>
</dbReference>
<keyword evidence="6" id="KW-0732">Signal</keyword>
<dbReference type="Proteomes" id="UP001364617">
    <property type="component" value="Unassembled WGS sequence"/>
</dbReference>
<dbReference type="Pfam" id="PF18720">
    <property type="entry name" value="EGF_Tenascin"/>
    <property type="match status" value="1"/>
</dbReference>
<dbReference type="SMART" id="SM00060">
    <property type="entry name" value="FN3"/>
    <property type="match status" value="16"/>
</dbReference>
<keyword evidence="5" id="KW-0245">EGF-like domain</keyword>
<dbReference type="InterPro" id="IPR050991">
    <property type="entry name" value="ECM_Regulatory_Proteins"/>
</dbReference>
<keyword evidence="8" id="KW-1015">Disulfide bond</keyword>
<dbReference type="GO" id="GO:0031175">
    <property type="term" value="P:neuron projection development"/>
    <property type="evidence" value="ECO:0007669"/>
    <property type="project" value="TreeGrafter"/>
</dbReference>
<feature type="domain" description="Fibronectin type-III" evidence="11">
    <location>
        <begin position="644"/>
        <end position="734"/>
    </location>
</feature>
<keyword evidence="4" id="KW-0272">Extracellular matrix</keyword>
<reference evidence="13 14" key="1">
    <citation type="submission" date="2024-02" db="EMBL/GenBank/DDBJ databases">
        <title>Chromosome-level genome assembly of the Eurasian Minnow (Phoxinus phoxinus).</title>
        <authorList>
            <person name="Oriowo T.O."/>
            <person name="Martin S."/>
            <person name="Stange M."/>
            <person name="Chrysostomakis Y."/>
            <person name="Brown T."/>
            <person name="Winkler S."/>
            <person name="Kukowka S."/>
            <person name="Myers E.W."/>
            <person name="Bohne A."/>
        </authorList>
    </citation>
    <scope>NUCLEOTIDE SEQUENCE [LARGE SCALE GENOMIC DNA]</scope>
    <source>
        <strain evidence="13">ZFMK-TIS-60720</strain>
        <tissue evidence="13">Whole Organism</tissue>
    </source>
</reference>
<dbReference type="InterPro" id="IPR014716">
    <property type="entry name" value="Fibrinogen_a/b/g_C_1"/>
</dbReference>
<feature type="domain" description="Fibronectin type-III" evidence="11">
    <location>
        <begin position="2094"/>
        <end position="2179"/>
    </location>
</feature>
<dbReference type="CDD" id="cd00087">
    <property type="entry name" value="FReD"/>
    <property type="match status" value="1"/>
</dbReference>
<dbReference type="CDD" id="cd00063">
    <property type="entry name" value="FN3"/>
    <property type="match status" value="15"/>
</dbReference>
<dbReference type="Gene3D" id="2.60.40.10">
    <property type="entry name" value="Immunoglobulins"/>
    <property type="match status" value="16"/>
</dbReference>
<dbReference type="PROSITE" id="PS50853">
    <property type="entry name" value="FN3"/>
    <property type="match status" value="12"/>
</dbReference>
<evidence type="ECO:0000259" key="12">
    <source>
        <dbReference type="PROSITE" id="PS51406"/>
    </source>
</evidence>
<name>A0AAN9HEK6_9TELE</name>
<evidence type="ECO:0000256" key="5">
    <source>
        <dbReference type="ARBA" id="ARBA00022536"/>
    </source>
</evidence>
<dbReference type="GO" id="GO:0030155">
    <property type="term" value="P:regulation of cell adhesion"/>
    <property type="evidence" value="ECO:0007669"/>
    <property type="project" value="TreeGrafter"/>
</dbReference>
<dbReference type="InterPro" id="IPR003961">
    <property type="entry name" value="FN3_dom"/>
</dbReference>
<dbReference type="PANTHER" id="PTHR46708:SF1">
    <property type="entry name" value="TENASCIN"/>
    <property type="match status" value="1"/>
</dbReference>
<dbReference type="SUPFAM" id="SSF49265">
    <property type="entry name" value="Fibronectin type III"/>
    <property type="match status" value="12"/>
</dbReference>
<dbReference type="Pfam" id="PF00147">
    <property type="entry name" value="Fibrinogen_C"/>
    <property type="match status" value="1"/>
</dbReference>
<feature type="domain" description="Fibronectin type-III" evidence="11">
    <location>
        <begin position="913"/>
        <end position="1006"/>
    </location>
</feature>
<evidence type="ECO:0000256" key="1">
    <source>
        <dbReference type="ARBA" id="ARBA00004498"/>
    </source>
</evidence>
<dbReference type="FunFam" id="3.90.215.10:FF:000001">
    <property type="entry name" value="Tenascin isoform 1"/>
    <property type="match status" value="1"/>
</dbReference>
<feature type="region of interest" description="Disordered" evidence="10">
    <location>
        <begin position="58"/>
        <end position="78"/>
    </location>
</feature>
<protein>
    <recommendedName>
        <fullName evidence="15">Tenascin</fullName>
    </recommendedName>
</protein>
<evidence type="ECO:0000256" key="3">
    <source>
        <dbReference type="ARBA" id="ARBA00022525"/>
    </source>
</evidence>
<dbReference type="EMBL" id="JAYKXH010000003">
    <property type="protein sequence ID" value="KAK7172566.1"/>
    <property type="molecule type" value="Genomic_DNA"/>
</dbReference>
<evidence type="ECO:0000256" key="4">
    <source>
        <dbReference type="ARBA" id="ARBA00022530"/>
    </source>
</evidence>
<feature type="domain" description="Fibronectin type-III" evidence="11">
    <location>
        <begin position="1734"/>
        <end position="1827"/>
    </location>
</feature>
<dbReference type="InterPro" id="IPR041161">
    <property type="entry name" value="EGF_Tenascin"/>
</dbReference>
<feature type="domain" description="Fibronectin type-III" evidence="11">
    <location>
        <begin position="1007"/>
        <end position="1093"/>
    </location>
</feature>
<dbReference type="InterPro" id="IPR036116">
    <property type="entry name" value="FN3_sf"/>
</dbReference>
<evidence type="ECO:0000256" key="9">
    <source>
        <dbReference type="ARBA" id="ARBA00023180"/>
    </source>
</evidence>
<dbReference type="PROSITE" id="PS01186">
    <property type="entry name" value="EGF_2"/>
    <property type="match status" value="6"/>
</dbReference>
<dbReference type="Gene3D" id="3.90.215.10">
    <property type="entry name" value="Gamma Fibrinogen, chain A, domain 1"/>
    <property type="match status" value="1"/>
</dbReference>
<keyword evidence="14" id="KW-1185">Reference proteome</keyword>
<dbReference type="Pfam" id="PF00041">
    <property type="entry name" value="fn3"/>
    <property type="match status" value="15"/>
</dbReference>
<evidence type="ECO:0000256" key="10">
    <source>
        <dbReference type="SAM" id="MobiDB-lite"/>
    </source>
</evidence>
<keyword evidence="7" id="KW-0677">Repeat</keyword>
<feature type="domain" description="Fibronectin type-III" evidence="11">
    <location>
        <begin position="1461"/>
        <end position="1552"/>
    </location>
</feature>
<dbReference type="InterPro" id="IPR013783">
    <property type="entry name" value="Ig-like_fold"/>
</dbReference>
<feature type="domain" description="Fibronectin type-III" evidence="11">
    <location>
        <begin position="1553"/>
        <end position="1643"/>
    </location>
</feature>